<dbReference type="Pfam" id="PF19239">
    <property type="entry name" value="GIY_YIG_domain"/>
    <property type="match status" value="1"/>
</dbReference>
<sequence length="437" mass="48036">MADGKGAKFVAVAVAADRLKREDCNRTKHDPDFSKWQVLIGPSDWADYSVGKEGAARYRVHNLPSTSSAGVYELGISVRRSDSGRELGKQEIVVVYLGQAENVRTRLQRYGRTGAHLGSSYSTGHWDEFKTEPLHKSAGLFEEMFSRGHSIVFRWAAMKDKRAAEKTESQLLETFDYAWNRGGNGARRPGDIVQKLDRIASATAASSRLRDISKKLMLSLGHQGAAVGIKIEASSKPVSPHKSETNSGEDNESKNFLHRVFNFNRSRPRLVSDIKCGATEEESTSASNVCGFIMADGIPCRSSPVAGRKRCEQHKGMRIYGSHCVKSSKANENNRSPDWEHSLSVTKCGATLVNGSLCSRRVGQGNEKCWQHHEKRVGDYDAGEVPRLSGEEGSLLKSELQAAVVTCGVRLLDGSDCSRAPVAGRKRCLQHKGMRVN</sequence>
<feature type="region of interest" description="Disordered" evidence="1">
    <location>
        <begin position="232"/>
        <end position="253"/>
    </location>
</feature>
<reference evidence="2" key="1">
    <citation type="submission" date="2022-08" db="EMBL/GenBank/DDBJ databases">
        <authorList>
            <person name="Gutierrez-Valencia J."/>
        </authorList>
    </citation>
    <scope>NUCLEOTIDE SEQUENCE</scope>
</reference>
<evidence type="ECO:0000313" key="2">
    <source>
        <dbReference type="EMBL" id="CAI0628383.1"/>
    </source>
</evidence>
<gene>
    <name evidence="2" type="ORF">LITE_LOCUS51619</name>
</gene>
<dbReference type="EMBL" id="CAMGYJ010000011">
    <property type="protein sequence ID" value="CAI0628383.1"/>
    <property type="molecule type" value="Genomic_DNA"/>
</dbReference>
<comment type="caution">
    <text evidence="2">The sequence shown here is derived from an EMBL/GenBank/DDBJ whole genome shotgun (WGS) entry which is preliminary data.</text>
</comment>
<dbReference type="PANTHER" id="PTHR35133">
    <property type="entry name" value="PROTEIN EFFECTOR OF TRANSCRIPTION 2-RELATED"/>
    <property type="match status" value="1"/>
</dbReference>
<dbReference type="PANTHER" id="PTHR35133:SF1">
    <property type="entry name" value="PROTEIN EFFECTOR OF TRANSCRIPTION 2-RELATED"/>
    <property type="match status" value="1"/>
</dbReference>
<evidence type="ECO:0000313" key="3">
    <source>
        <dbReference type="Proteomes" id="UP001154282"/>
    </source>
</evidence>
<dbReference type="GO" id="GO:0006355">
    <property type="term" value="P:regulation of DNA-templated transcription"/>
    <property type="evidence" value="ECO:0007669"/>
    <property type="project" value="InterPro"/>
</dbReference>
<accession>A0AAV0S5C1</accession>
<name>A0AAV0S5C1_9ROSI</name>
<proteinExistence type="predicted"/>
<dbReference type="AlphaFoldDB" id="A0AAV0S5C1"/>
<dbReference type="GO" id="GO:0003677">
    <property type="term" value="F:DNA binding"/>
    <property type="evidence" value="ECO:0007669"/>
    <property type="project" value="InterPro"/>
</dbReference>
<organism evidence="2 3">
    <name type="scientific">Linum tenue</name>
    <dbReference type="NCBI Taxonomy" id="586396"/>
    <lineage>
        <taxon>Eukaryota</taxon>
        <taxon>Viridiplantae</taxon>
        <taxon>Streptophyta</taxon>
        <taxon>Embryophyta</taxon>
        <taxon>Tracheophyta</taxon>
        <taxon>Spermatophyta</taxon>
        <taxon>Magnoliopsida</taxon>
        <taxon>eudicotyledons</taxon>
        <taxon>Gunneridae</taxon>
        <taxon>Pentapetalae</taxon>
        <taxon>rosids</taxon>
        <taxon>fabids</taxon>
        <taxon>Malpighiales</taxon>
        <taxon>Linaceae</taxon>
        <taxon>Linum</taxon>
    </lineage>
</organism>
<protein>
    <recommendedName>
        <fullName evidence="4">Protein EFFECTOR OF TRANSCRIPTION 2-like</fullName>
    </recommendedName>
</protein>
<evidence type="ECO:0008006" key="4">
    <source>
        <dbReference type="Google" id="ProtNLM"/>
    </source>
</evidence>
<keyword evidence="3" id="KW-1185">Reference proteome</keyword>
<evidence type="ECO:0000256" key="1">
    <source>
        <dbReference type="SAM" id="MobiDB-lite"/>
    </source>
</evidence>
<dbReference type="Proteomes" id="UP001154282">
    <property type="component" value="Unassembled WGS sequence"/>
</dbReference>
<dbReference type="InterPro" id="IPR038909">
    <property type="entry name" value="Effector_transcript"/>
</dbReference>